<dbReference type="AlphaFoldDB" id="A0A1Y0EF82"/>
<dbReference type="SUPFAM" id="SSF53901">
    <property type="entry name" value="Thiolase-like"/>
    <property type="match status" value="2"/>
</dbReference>
<reference evidence="10 11" key="1">
    <citation type="submission" date="2017-05" db="EMBL/GenBank/DDBJ databases">
        <title>Genome Sequence of Loktanella vestfoldensis Strain SMR4r Isolated from a Culture of the Diatom Skeletonema marinoi.</title>
        <authorList>
            <person name="Topel M."/>
            <person name="Pinder M.I.M."/>
            <person name="Johansson O.N."/>
            <person name="Kourtchenko O."/>
            <person name="Godhe A."/>
            <person name="Clarke A.K."/>
        </authorList>
    </citation>
    <scope>NUCLEOTIDE SEQUENCE [LARGE SCALE GENOMIC DNA]</scope>
    <source>
        <strain evidence="10 11">SMR4r</strain>
    </source>
</reference>
<dbReference type="Pfam" id="PF00108">
    <property type="entry name" value="Thiolase_N"/>
    <property type="match status" value="1"/>
</dbReference>
<dbReference type="KEGG" id="lvs:LOKVESSMR4R_02966"/>
<dbReference type="CDD" id="cd00751">
    <property type="entry name" value="thiolase"/>
    <property type="match status" value="1"/>
</dbReference>
<dbReference type="Pfam" id="PF02803">
    <property type="entry name" value="Thiolase_C"/>
    <property type="match status" value="1"/>
</dbReference>
<dbReference type="RefSeq" id="WP_087209926.1">
    <property type="nucleotide sequence ID" value="NZ_CP021431.1"/>
</dbReference>
<dbReference type="InterPro" id="IPR020615">
    <property type="entry name" value="Thiolase_acyl_enz_int_AS"/>
</dbReference>
<evidence type="ECO:0000259" key="9">
    <source>
        <dbReference type="Pfam" id="PF02803"/>
    </source>
</evidence>
<evidence type="ECO:0000313" key="11">
    <source>
        <dbReference type="Proteomes" id="UP000195273"/>
    </source>
</evidence>
<dbReference type="InterPro" id="IPR020617">
    <property type="entry name" value="Thiolase_C"/>
</dbReference>
<dbReference type="GO" id="GO:0042619">
    <property type="term" value="P:poly-hydroxybutyrate biosynthetic process"/>
    <property type="evidence" value="ECO:0007669"/>
    <property type="project" value="UniProtKB-KW"/>
</dbReference>
<dbReference type="PROSITE" id="PS00737">
    <property type="entry name" value="THIOLASE_2"/>
    <property type="match status" value="1"/>
</dbReference>
<feature type="active site" description="Proton acceptor" evidence="6">
    <location>
        <position position="347"/>
    </location>
</feature>
<dbReference type="PANTHER" id="PTHR18919:SF107">
    <property type="entry name" value="ACETYL-COA ACETYLTRANSFERASE, CYTOSOLIC"/>
    <property type="match status" value="1"/>
</dbReference>
<dbReference type="Proteomes" id="UP000195273">
    <property type="component" value="Chromosome"/>
</dbReference>
<comment type="pathway">
    <text evidence="5">Metabolic intermediate biosynthesis; (R)-mevalonate biosynthesis; (R)-mevalonate from acetyl-CoA: step 1/3.</text>
</comment>
<dbReference type="GO" id="GO:0044281">
    <property type="term" value="P:small molecule metabolic process"/>
    <property type="evidence" value="ECO:0007669"/>
    <property type="project" value="UniProtKB-ARBA"/>
</dbReference>
<dbReference type="PIRSF" id="PIRSF000429">
    <property type="entry name" value="Ac-CoA_Ac_transf"/>
    <property type="match status" value="1"/>
</dbReference>
<feature type="domain" description="Thiolase N-terminal" evidence="8">
    <location>
        <begin position="4"/>
        <end position="260"/>
    </location>
</feature>
<accession>A0A1Y0EF82</accession>
<dbReference type="EMBL" id="CP021431">
    <property type="protein sequence ID" value="ARU02255.1"/>
    <property type="molecule type" value="Genomic_DNA"/>
</dbReference>
<dbReference type="InterPro" id="IPR020616">
    <property type="entry name" value="Thiolase_N"/>
</dbReference>
<dbReference type="InterPro" id="IPR020610">
    <property type="entry name" value="Thiolase_AS"/>
</dbReference>
<comment type="similarity">
    <text evidence="1 7">Belongs to the thiolase-like superfamily. Thiolase family.</text>
</comment>
<sequence length="391" mass="40537">MTNVVIASAARTAVGSFGGAFANTPAHDLGAAVLSEVVARAGIDKSEISETILGQVLTAAQGQNPARQAHINAGLPIEAAAWSLNQVCGSGLRAVALGAQHIQLGDADIVLAGGQENMTLSPHAAHLRAGHKMGDVSYIDTMIRDGLWDAFNNYHMGQTAENVANQWQITRDVQDAFAVASQNKAEAAQKAGKFADEIMAFTVKTRKGDIIVDQDEYIRHGATIDAMQKLRPAFTKDGSVTAANASGLNDGAAATLLMSAANAEKRGIEPLARIASYATAGLDPSIMGVGPVMASRKALAKAGWSVEDLDLVEANEAFAAQACAVNKDMGWDPAIVNVNGGAIAIGHPIGASGARILNTLLFEMKRRGAKKGLATLCIGGGMGVALCVERF</sequence>
<dbReference type="PROSITE" id="PS00099">
    <property type="entry name" value="THIOLASE_3"/>
    <property type="match status" value="1"/>
</dbReference>
<dbReference type="EC" id="2.3.1.9" evidence="10"/>
<dbReference type="InterPro" id="IPR002155">
    <property type="entry name" value="Thiolase"/>
</dbReference>
<evidence type="ECO:0000256" key="3">
    <source>
        <dbReference type="ARBA" id="ARBA00022752"/>
    </source>
</evidence>
<keyword evidence="2 7" id="KW-0808">Transferase</keyword>
<evidence type="ECO:0000313" key="10">
    <source>
        <dbReference type="EMBL" id="ARU02255.1"/>
    </source>
</evidence>
<dbReference type="PROSITE" id="PS00098">
    <property type="entry name" value="THIOLASE_1"/>
    <property type="match status" value="1"/>
</dbReference>
<proteinExistence type="inferred from homology"/>
<feature type="domain" description="Thiolase C-terminal" evidence="9">
    <location>
        <begin position="269"/>
        <end position="390"/>
    </location>
</feature>
<evidence type="ECO:0000256" key="5">
    <source>
        <dbReference type="ARBA" id="ARBA00037924"/>
    </source>
</evidence>
<evidence type="ECO:0000256" key="4">
    <source>
        <dbReference type="ARBA" id="ARBA00023315"/>
    </source>
</evidence>
<dbReference type="PANTHER" id="PTHR18919">
    <property type="entry name" value="ACETYL-COA C-ACYLTRANSFERASE"/>
    <property type="match status" value="1"/>
</dbReference>
<evidence type="ECO:0000259" key="8">
    <source>
        <dbReference type="Pfam" id="PF00108"/>
    </source>
</evidence>
<evidence type="ECO:0000256" key="6">
    <source>
        <dbReference type="PIRSR" id="PIRSR000429-1"/>
    </source>
</evidence>
<evidence type="ECO:0000256" key="7">
    <source>
        <dbReference type="RuleBase" id="RU003557"/>
    </source>
</evidence>
<dbReference type="OrthoDB" id="9764638at2"/>
<feature type="active site" description="Proton acceptor" evidence="6">
    <location>
        <position position="377"/>
    </location>
</feature>
<evidence type="ECO:0000256" key="1">
    <source>
        <dbReference type="ARBA" id="ARBA00010982"/>
    </source>
</evidence>
<protein>
    <submittedName>
        <fullName evidence="10">Acetyl-CoA acetyltransferase</fullName>
        <ecNumber evidence="10">2.3.1.9</ecNumber>
    </submittedName>
</protein>
<dbReference type="STRING" id="1122181.GCA_000382265_00172"/>
<dbReference type="FunFam" id="3.40.47.10:FF:000010">
    <property type="entry name" value="Acetyl-CoA acetyltransferase (Thiolase)"/>
    <property type="match status" value="1"/>
</dbReference>
<feature type="active site" description="Acyl-thioester intermediate" evidence="6">
    <location>
        <position position="88"/>
    </location>
</feature>
<dbReference type="Gene3D" id="3.40.47.10">
    <property type="match status" value="2"/>
</dbReference>
<dbReference type="InterPro" id="IPR016039">
    <property type="entry name" value="Thiolase-like"/>
</dbReference>
<dbReference type="GO" id="GO:0003985">
    <property type="term" value="F:acetyl-CoA C-acetyltransferase activity"/>
    <property type="evidence" value="ECO:0007669"/>
    <property type="project" value="UniProtKB-EC"/>
</dbReference>
<keyword evidence="11" id="KW-1185">Reference proteome</keyword>
<organism evidence="10 11">
    <name type="scientific">Yoonia vestfoldensis</name>
    <dbReference type="NCBI Taxonomy" id="245188"/>
    <lineage>
        <taxon>Bacteria</taxon>
        <taxon>Pseudomonadati</taxon>
        <taxon>Pseudomonadota</taxon>
        <taxon>Alphaproteobacteria</taxon>
        <taxon>Rhodobacterales</taxon>
        <taxon>Paracoccaceae</taxon>
        <taxon>Yoonia</taxon>
    </lineage>
</organism>
<keyword evidence="3" id="KW-0583">PHB biosynthesis</keyword>
<name>A0A1Y0EF82_9RHOB</name>
<evidence type="ECO:0000256" key="2">
    <source>
        <dbReference type="ARBA" id="ARBA00022679"/>
    </source>
</evidence>
<gene>
    <name evidence="10" type="primary">phbA</name>
    <name evidence="10" type="ORF">LOKVESSMR4R_02966</name>
</gene>
<dbReference type="NCBIfam" id="TIGR01930">
    <property type="entry name" value="AcCoA-C-Actrans"/>
    <property type="match status" value="1"/>
</dbReference>
<keyword evidence="4 7" id="KW-0012">Acyltransferase</keyword>
<dbReference type="InterPro" id="IPR020613">
    <property type="entry name" value="Thiolase_CS"/>
</dbReference>